<organism evidence="3 4">
    <name type="scientific">Burkholderia lata (strain ATCC 17760 / DSM 23089 / LMG 22485 / NCIMB 9086 / R18194 / 383)</name>
    <dbReference type="NCBI Taxonomy" id="482957"/>
    <lineage>
        <taxon>Bacteria</taxon>
        <taxon>Pseudomonadati</taxon>
        <taxon>Pseudomonadota</taxon>
        <taxon>Betaproteobacteria</taxon>
        <taxon>Burkholderiales</taxon>
        <taxon>Burkholderiaceae</taxon>
        <taxon>Burkholderia</taxon>
        <taxon>Burkholderia cepacia complex</taxon>
    </lineage>
</organism>
<keyword evidence="2" id="KW-0812">Transmembrane</keyword>
<evidence type="ECO:0000256" key="2">
    <source>
        <dbReference type="SAM" id="Phobius"/>
    </source>
</evidence>
<dbReference type="EMBL" id="CABVPY010000014">
    <property type="protein sequence ID" value="VWB59565.1"/>
    <property type="molecule type" value="Genomic_DNA"/>
</dbReference>
<proteinExistence type="predicted"/>
<dbReference type="Proteomes" id="UP000494170">
    <property type="component" value="Unassembled WGS sequence"/>
</dbReference>
<feature type="transmembrane region" description="Helical" evidence="2">
    <location>
        <begin position="46"/>
        <end position="70"/>
    </location>
</feature>
<evidence type="ECO:0000256" key="1">
    <source>
        <dbReference type="SAM" id="MobiDB-lite"/>
    </source>
</evidence>
<feature type="transmembrane region" description="Helical" evidence="2">
    <location>
        <begin position="15"/>
        <end position="34"/>
    </location>
</feature>
<evidence type="ECO:0000313" key="4">
    <source>
        <dbReference type="Proteomes" id="UP000494170"/>
    </source>
</evidence>
<feature type="transmembrane region" description="Helical" evidence="2">
    <location>
        <begin position="90"/>
        <end position="111"/>
    </location>
</feature>
<keyword evidence="2" id="KW-0472">Membrane</keyword>
<dbReference type="RefSeq" id="WP_174940505.1">
    <property type="nucleotide sequence ID" value="NZ_CABVPY010000014.1"/>
</dbReference>
<dbReference type="AlphaFoldDB" id="A0A6P2KRQ3"/>
<feature type="region of interest" description="Disordered" evidence="1">
    <location>
        <begin position="222"/>
        <end position="252"/>
    </location>
</feature>
<evidence type="ECO:0000313" key="3">
    <source>
        <dbReference type="EMBL" id="VWB59565.1"/>
    </source>
</evidence>
<gene>
    <name evidence="3" type="ORF">BLA6863_02764</name>
</gene>
<name>A0A6P2KRQ3_BURL3</name>
<reference evidence="3 4" key="1">
    <citation type="submission" date="2019-09" db="EMBL/GenBank/DDBJ databases">
        <authorList>
            <person name="Depoorter E."/>
        </authorList>
    </citation>
    <scope>NUCLEOTIDE SEQUENCE [LARGE SCALE GENOMIC DNA]</scope>
    <source>
        <strain evidence="3">LMG 6863</strain>
    </source>
</reference>
<accession>A0A6P2KRQ3</accession>
<protein>
    <submittedName>
        <fullName evidence="3">Uncharacterized protein</fullName>
    </submittedName>
</protein>
<sequence>MRLIVPLRFSLWKRAAVLFSADALLMTVALWITGRIDNAGTIELQTGNFALFVARLLAMLLYASLVWVWIMRPARHNLEYFPSVDHRDRVLGAWFVLLLCGTLFALTLLCFDTSTVNRMKERSSQTRSVLAREFDWQAESGGGKGIPRHRYTATGLLFPDAANRGIERVRRPGGRFDGGTTCFVEHVGWLGYGWISGVQPCDRPVEHIRLARLNDVEFDRGEKRGSQCVDDPAAPASEPTHDQSQCPPVVDEGGQWRVTAGESVVLPLPSDYWIAPRVVSVSPDGNRILVGDVELPSQLFLWTRRSGKWVALQLPEARRPPPSDTYMLTDDARTILDCPRGSAGDCERRVIAQRDIQ</sequence>
<keyword evidence="2" id="KW-1133">Transmembrane helix</keyword>